<name>A0ACB9E4M6_CICIN</name>
<evidence type="ECO:0000313" key="2">
    <source>
        <dbReference type="Proteomes" id="UP001055811"/>
    </source>
</evidence>
<reference evidence="2" key="1">
    <citation type="journal article" date="2022" name="Mol. Ecol. Resour.">
        <title>The genomes of chicory, endive, great burdock and yacon provide insights into Asteraceae palaeo-polyploidization history and plant inulin production.</title>
        <authorList>
            <person name="Fan W."/>
            <person name="Wang S."/>
            <person name="Wang H."/>
            <person name="Wang A."/>
            <person name="Jiang F."/>
            <person name="Liu H."/>
            <person name="Zhao H."/>
            <person name="Xu D."/>
            <person name="Zhang Y."/>
        </authorList>
    </citation>
    <scope>NUCLEOTIDE SEQUENCE [LARGE SCALE GENOMIC DNA]</scope>
    <source>
        <strain evidence="2">cv. Punajuju</strain>
    </source>
</reference>
<accession>A0ACB9E4M6</accession>
<sequence length="648" mass="72008">MGMERVLARHHNFDRLLLFEILDAYHTFIVLACAVIVYLLLHNVTNIITTMPRPYLSIKVYRSYLRHHKAADSSGATISEPYDKDHQSWLADGLARANWLIYYSATQSLDVSLHFRIFQARENDEKFHFFDCAILKFAAHAVYYSATLLLLSIVNQREAASSNIFRHKEFNLQSLGIGGLSNEFADIFRRAFASRVFPPHVASKLGVKHVKGMLLYGPPGTGKTLMARQIGKMLNGRDPKSRGSTRDGTGVHDSIVNQLLTKIDGVEALNNVLLIGMTNRKDLLDEALLRPGRLEVQVEISLPDENGRFQILQIHTNKMKENSFLAPDVNLQELAARTKNYSGAELEGVVKSAVSYALNRQLSLDDLTKKVDEESIKVTMDDFLNALHEVIPAFGASMDDLERCRLNGIVDCGQKHDHIFKRTMLLAEQVKVSRGSPLVTVLLEGPSGSGKTAMAATVGIGSDFPYVKIISAESMIGISEASKCAQIVKVFEDAYKSTLSIIVLDDIERLLEYVAIGPRFSNLISQTLMVLLKRLPPKGKNMLVIGTTSEVTFLESVGICDAFSVTYHVPTLKTEDAKKVLQQLKVFSDDDVDAAAEALNDMPIKRLYMVVEMAAQGESGGSAEAIYAGKETIQISHFYECLQDIVRY</sequence>
<comment type="caution">
    <text evidence="1">The sequence shown here is derived from an EMBL/GenBank/DDBJ whole genome shotgun (WGS) entry which is preliminary data.</text>
</comment>
<reference evidence="1 2" key="2">
    <citation type="journal article" date="2022" name="Mol. Ecol. Resour.">
        <title>The genomes of chicory, endive, great burdock and yacon provide insights into Asteraceae paleo-polyploidization history and plant inulin production.</title>
        <authorList>
            <person name="Fan W."/>
            <person name="Wang S."/>
            <person name="Wang H."/>
            <person name="Wang A."/>
            <person name="Jiang F."/>
            <person name="Liu H."/>
            <person name="Zhao H."/>
            <person name="Xu D."/>
            <person name="Zhang Y."/>
        </authorList>
    </citation>
    <scope>NUCLEOTIDE SEQUENCE [LARGE SCALE GENOMIC DNA]</scope>
    <source>
        <strain evidence="2">cv. Punajuju</strain>
        <tissue evidence="1">Leaves</tissue>
    </source>
</reference>
<proteinExistence type="predicted"/>
<dbReference type="EMBL" id="CM042012">
    <property type="protein sequence ID" value="KAI3753767.1"/>
    <property type="molecule type" value="Genomic_DNA"/>
</dbReference>
<keyword evidence="2" id="KW-1185">Reference proteome</keyword>
<organism evidence="1 2">
    <name type="scientific">Cichorium intybus</name>
    <name type="common">Chicory</name>
    <dbReference type="NCBI Taxonomy" id="13427"/>
    <lineage>
        <taxon>Eukaryota</taxon>
        <taxon>Viridiplantae</taxon>
        <taxon>Streptophyta</taxon>
        <taxon>Embryophyta</taxon>
        <taxon>Tracheophyta</taxon>
        <taxon>Spermatophyta</taxon>
        <taxon>Magnoliopsida</taxon>
        <taxon>eudicotyledons</taxon>
        <taxon>Gunneridae</taxon>
        <taxon>Pentapetalae</taxon>
        <taxon>asterids</taxon>
        <taxon>campanulids</taxon>
        <taxon>Asterales</taxon>
        <taxon>Asteraceae</taxon>
        <taxon>Cichorioideae</taxon>
        <taxon>Cichorieae</taxon>
        <taxon>Cichoriinae</taxon>
        <taxon>Cichorium</taxon>
    </lineage>
</organism>
<dbReference type="Proteomes" id="UP001055811">
    <property type="component" value="Linkage Group LG04"/>
</dbReference>
<evidence type="ECO:0000313" key="1">
    <source>
        <dbReference type="EMBL" id="KAI3753767.1"/>
    </source>
</evidence>
<gene>
    <name evidence="1" type="ORF">L2E82_25829</name>
</gene>
<protein>
    <submittedName>
        <fullName evidence="1">Uncharacterized protein</fullName>
    </submittedName>
</protein>